<dbReference type="Proteomes" id="UP001445076">
    <property type="component" value="Unassembled WGS sequence"/>
</dbReference>
<evidence type="ECO:0000256" key="1">
    <source>
        <dbReference type="SAM" id="MobiDB-lite"/>
    </source>
</evidence>
<organism evidence="2 3">
    <name type="scientific">Cherax quadricarinatus</name>
    <name type="common">Australian red claw crayfish</name>
    <dbReference type="NCBI Taxonomy" id="27406"/>
    <lineage>
        <taxon>Eukaryota</taxon>
        <taxon>Metazoa</taxon>
        <taxon>Ecdysozoa</taxon>
        <taxon>Arthropoda</taxon>
        <taxon>Crustacea</taxon>
        <taxon>Multicrustacea</taxon>
        <taxon>Malacostraca</taxon>
        <taxon>Eumalacostraca</taxon>
        <taxon>Eucarida</taxon>
        <taxon>Decapoda</taxon>
        <taxon>Pleocyemata</taxon>
        <taxon>Astacidea</taxon>
        <taxon>Parastacoidea</taxon>
        <taxon>Parastacidae</taxon>
        <taxon>Cherax</taxon>
    </lineage>
</organism>
<evidence type="ECO:0000313" key="2">
    <source>
        <dbReference type="EMBL" id="KAK8748363.1"/>
    </source>
</evidence>
<evidence type="ECO:0000313" key="3">
    <source>
        <dbReference type="Proteomes" id="UP001445076"/>
    </source>
</evidence>
<sequence>MSLVNLTKDLVTAHQQVMQVAVTHVQRQESWLRHFSDFILGDSGYPVTTLILQEPILSGIPMVGSVFRVLSFYRQVLDLVEYVQGRGADVHKVIIPSVYVELLWIATPTVIALLCTFSVIQMVTALWKYSSGQVLLDEEYVYSSDENSYEEDLPGYPNEEDSLDEDLADFIEQVLSSFTKADPRGIKGKDPEISGKNRAAKVSGDFRMDAGVMTGVLNKPERKEVAPGAKKSNVVQTEGKGIPDAAIQLLLEFDKELLELVKTGLTNVTTVLLNKVEQQDDLIRLLLSEMFKNLVSDLHGNPGVSEEDGHLNEMEAKHLANLSSHLSDLDDEKITEEVKKDLLHLSKSLLGDLVRKGLAELAMKDLTELARKLQDLGEKEVLAQMTTKGLAAKRKLTERIFGLHDKQEKLIDSARKGLADIAQEIISDLSKQDLAHMAKIQLTDLFARLLASLDGLAVVKSIRMLLVHLAKGLAAAVNMDKRNLAKMARYCLSSIAKTIVAELRMDAIELAQIFLSDYLIRLVVQSDNKELTAPMDKSNWTQLAAKLTGDPNITDKEEVLKTFLANLLLQIITNCEEDTVASRENPPHCIGVKRSPLVSPATVRHPCGGWDLPGFGKDVPQDDLRDHETMIRDESQVGQQRPVVPPETEGVHPRPKRYDGFLPFNSEYEGVFPVGQTVTLTVDGASTVTSGSEMSPGEGSERLLYRPRSEKRKRHGTVTCEVRDGVPLDTWWM</sequence>
<keyword evidence="3" id="KW-1185">Reference proteome</keyword>
<dbReference type="AlphaFoldDB" id="A0AAW0XUZ0"/>
<accession>A0AAW0XUZ0</accession>
<reference evidence="2 3" key="1">
    <citation type="journal article" date="2024" name="BMC Genomics">
        <title>Genome assembly of redclaw crayfish (Cherax quadricarinatus) provides insights into its immune adaptation and hypoxia tolerance.</title>
        <authorList>
            <person name="Liu Z."/>
            <person name="Zheng J."/>
            <person name="Li H."/>
            <person name="Fang K."/>
            <person name="Wang S."/>
            <person name="He J."/>
            <person name="Zhou D."/>
            <person name="Weng S."/>
            <person name="Chi M."/>
            <person name="Gu Z."/>
            <person name="He J."/>
            <person name="Li F."/>
            <person name="Wang M."/>
        </authorList>
    </citation>
    <scope>NUCLEOTIDE SEQUENCE [LARGE SCALE GENOMIC DNA]</scope>
    <source>
        <strain evidence="2">ZL_2023a</strain>
    </source>
</reference>
<gene>
    <name evidence="2" type="ORF">OTU49_016099</name>
</gene>
<comment type="caution">
    <text evidence="2">The sequence shown here is derived from an EMBL/GenBank/DDBJ whole genome shotgun (WGS) entry which is preliminary data.</text>
</comment>
<name>A0AAW0XUZ0_CHEQU</name>
<protein>
    <submittedName>
        <fullName evidence="2">Uncharacterized protein</fullName>
    </submittedName>
</protein>
<dbReference type="EMBL" id="JARKIK010000012">
    <property type="protein sequence ID" value="KAK8748363.1"/>
    <property type="molecule type" value="Genomic_DNA"/>
</dbReference>
<feature type="region of interest" description="Disordered" evidence="1">
    <location>
        <begin position="634"/>
        <end position="655"/>
    </location>
</feature>
<proteinExistence type="predicted"/>